<reference evidence="10" key="1">
    <citation type="submission" date="2020-04" db="EMBL/GenBank/DDBJ databases">
        <authorList>
            <person name="Zhang T."/>
        </authorList>
    </citation>
    <scope>NUCLEOTIDE SEQUENCE</scope>
    <source>
        <strain evidence="10">HKST-UBA01</strain>
    </source>
</reference>
<comment type="caution">
    <text evidence="10">The sequence shown here is derived from an EMBL/GenBank/DDBJ whole genome shotgun (WGS) entry which is preliminary data.</text>
</comment>
<dbReference type="InterPro" id="IPR002023">
    <property type="entry name" value="NuoE-like"/>
</dbReference>
<keyword evidence="10" id="KW-0560">Oxidoreductase</keyword>
<evidence type="ECO:0000256" key="3">
    <source>
        <dbReference type="ARBA" id="ARBA00022723"/>
    </source>
</evidence>
<dbReference type="PROSITE" id="PS01099">
    <property type="entry name" value="COMPLEX1_24K"/>
    <property type="match status" value="1"/>
</dbReference>
<keyword evidence="6 9" id="KW-0411">Iron-sulfur</keyword>
<dbReference type="GO" id="GO:0008324">
    <property type="term" value="F:monoatomic cation transmembrane transporter activity"/>
    <property type="evidence" value="ECO:0007669"/>
    <property type="project" value="UniProtKB-ARBA"/>
</dbReference>
<evidence type="ECO:0000256" key="9">
    <source>
        <dbReference type="PIRSR" id="PIRSR000216-1"/>
    </source>
</evidence>
<evidence type="ECO:0000256" key="4">
    <source>
        <dbReference type="ARBA" id="ARBA00022967"/>
    </source>
</evidence>
<evidence type="ECO:0000256" key="5">
    <source>
        <dbReference type="ARBA" id="ARBA00023004"/>
    </source>
</evidence>
<dbReference type="GO" id="GO:0022804">
    <property type="term" value="F:active transmembrane transporter activity"/>
    <property type="evidence" value="ECO:0007669"/>
    <property type="project" value="UniProtKB-ARBA"/>
</dbReference>
<keyword evidence="4" id="KW-1278">Translocase</keyword>
<comment type="similarity">
    <text evidence="1">Belongs to the complex I 24 kDa subunit family.</text>
</comment>
<dbReference type="GO" id="GO:1902494">
    <property type="term" value="C:catalytic complex"/>
    <property type="evidence" value="ECO:0007669"/>
    <property type="project" value="UniProtKB-ARBA"/>
</dbReference>
<keyword evidence="7" id="KW-0520">NAD</keyword>
<feature type="binding site" evidence="9">
    <location>
        <position position="106"/>
    </location>
    <ligand>
        <name>[2Fe-2S] cluster</name>
        <dbReference type="ChEBI" id="CHEBI:190135"/>
    </ligand>
</feature>
<dbReference type="Pfam" id="PF01257">
    <property type="entry name" value="2Fe-2S_thioredx"/>
    <property type="match status" value="1"/>
</dbReference>
<feature type="binding site" evidence="9">
    <location>
        <position position="111"/>
    </location>
    <ligand>
        <name>[2Fe-2S] cluster</name>
        <dbReference type="ChEBI" id="CHEBI:190135"/>
    </ligand>
</feature>
<comment type="cofactor">
    <cofactor evidence="9">
        <name>[2Fe-2S] cluster</name>
        <dbReference type="ChEBI" id="CHEBI:190135"/>
    </cofactor>
    <text evidence="9">Binds 1 [2Fe-2S] cluster.</text>
</comment>
<dbReference type="GO" id="GO:0098796">
    <property type="term" value="C:membrane protein complex"/>
    <property type="evidence" value="ECO:0007669"/>
    <property type="project" value="UniProtKB-ARBA"/>
</dbReference>
<dbReference type="SUPFAM" id="SSF52833">
    <property type="entry name" value="Thioredoxin-like"/>
    <property type="match status" value="1"/>
</dbReference>
<name>A0A956M0T2_UNCEI</name>
<sequence length="183" mass="20492">MQPFVKPTEDITTRQACQVESLGHPVQFSAENQKTFQHLLTRYPTKQAAVLPTLWLAQEEFGWISTEVIEYVSELLDLPPSHVYGVVSFYTMFYRKPMGKYHVQLCTNVSCMLMGGGTILDCLREKLGIDLNETTADGLFSLSEVECLAACEMAPMAQVNDEFHGPLTPEGVNQLVESLKKRG</sequence>
<protein>
    <submittedName>
        <fullName evidence="10">NADH-quinone oxidoreductase subunit NuoE</fullName>
        <ecNumber evidence="10">1.6.5.11</ecNumber>
    </submittedName>
</protein>
<dbReference type="GO" id="GO:0003954">
    <property type="term" value="F:NADH dehydrogenase activity"/>
    <property type="evidence" value="ECO:0007669"/>
    <property type="project" value="TreeGrafter"/>
</dbReference>
<evidence type="ECO:0000313" key="10">
    <source>
        <dbReference type="EMBL" id="MCA9729079.1"/>
    </source>
</evidence>
<dbReference type="EMBL" id="JAGQHR010000566">
    <property type="protein sequence ID" value="MCA9729079.1"/>
    <property type="molecule type" value="Genomic_DNA"/>
</dbReference>
<evidence type="ECO:0000256" key="7">
    <source>
        <dbReference type="ARBA" id="ARBA00023027"/>
    </source>
</evidence>
<dbReference type="CDD" id="cd03064">
    <property type="entry name" value="TRX_Fd_NuoE"/>
    <property type="match status" value="1"/>
</dbReference>
<keyword evidence="5 9" id="KW-0408">Iron</keyword>
<dbReference type="PANTHER" id="PTHR10371">
    <property type="entry name" value="NADH DEHYDROGENASE UBIQUINONE FLAVOPROTEIN 2, MITOCHONDRIAL"/>
    <property type="match status" value="1"/>
</dbReference>
<dbReference type="FunFam" id="3.40.30.10:FF:000022">
    <property type="entry name" value="NADH dehydrogenase flavoprotein 2, mitochondrial"/>
    <property type="match status" value="1"/>
</dbReference>
<accession>A0A956M0T2</accession>
<dbReference type="NCBIfam" id="NF005722">
    <property type="entry name" value="PRK07539.1-2"/>
    <property type="match status" value="1"/>
</dbReference>
<dbReference type="Proteomes" id="UP000697710">
    <property type="component" value="Unassembled WGS sequence"/>
</dbReference>
<dbReference type="AlphaFoldDB" id="A0A956M0T2"/>
<feature type="binding site" evidence="9">
    <location>
        <position position="151"/>
    </location>
    <ligand>
        <name>[2Fe-2S] cluster</name>
        <dbReference type="ChEBI" id="CHEBI:190135"/>
    </ligand>
</feature>
<keyword evidence="3 9" id="KW-0479">Metal-binding</keyword>
<evidence type="ECO:0000256" key="2">
    <source>
        <dbReference type="ARBA" id="ARBA00022714"/>
    </source>
</evidence>
<proteinExistence type="inferred from homology"/>
<organism evidence="10 11">
    <name type="scientific">Eiseniibacteriota bacterium</name>
    <dbReference type="NCBI Taxonomy" id="2212470"/>
    <lineage>
        <taxon>Bacteria</taxon>
        <taxon>Candidatus Eiseniibacteriota</taxon>
    </lineage>
</organism>
<dbReference type="GO" id="GO:0051537">
    <property type="term" value="F:2 iron, 2 sulfur cluster binding"/>
    <property type="evidence" value="ECO:0007669"/>
    <property type="project" value="UniProtKB-KW"/>
</dbReference>
<comment type="cofactor">
    <cofactor evidence="8">
        <name>[2Fe-2S] cluster</name>
        <dbReference type="ChEBI" id="CHEBI:190135"/>
    </cofactor>
</comment>
<feature type="binding site" evidence="9">
    <location>
        <position position="147"/>
    </location>
    <ligand>
        <name>[2Fe-2S] cluster</name>
        <dbReference type="ChEBI" id="CHEBI:190135"/>
    </ligand>
</feature>
<dbReference type="GO" id="GO:0098662">
    <property type="term" value="P:inorganic cation transmembrane transport"/>
    <property type="evidence" value="ECO:0007669"/>
    <property type="project" value="UniProtKB-ARBA"/>
</dbReference>
<dbReference type="Gene3D" id="1.10.10.1590">
    <property type="entry name" value="NADH-quinone oxidoreductase subunit E"/>
    <property type="match status" value="1"/>
</dbReference>
<evidence type="ECO:0000256" key="6">
    <source>
        <dbReference type="ARBA" id="ARBA00023014"/>
    </source>
</evidence>
<evidence type="ECO:0000313" key="11">
    <source>
        <dbReference type="Proteomes" id="UP000697710"/>
    </source>
</evidence>
<dbReference type="InterPro" id="IPR042128">
    <property type="entry name" value="NuoE_dom"/>
</dbReference>
<keyword evidence="2 9" id="KW-0001">2Fe-2S</keyword>
<gene>
    <name evidence="10" type="primary">nuoE</name>
    <name evidence="10" type="ORF">KC729_15415</name>
</gene>
<dbReference type="PIRSF" id="PIRSF000216">
    <property type="entry name" value="NADH_DH_24kDa"/>
    <property type="match status" value="1"/>
</dbReference>
<dbReference type="FunFam" id="1.10.10.1590:FF:000001">
    <property type="entry name" value="NADH-quinone oxidoreductase subunit E"/>
    <property type="match status" value="1"/>
</dbReference>
<dbReference type="GO" id="GO:0022890">
    <property type="term" value="F:inorganic cation transmembrane transporter activity"/>
    <property type="evidence" value="ECO:0007669"/>
    <property type="project" value="UniProtKB-ARBA"/>
</dbReference>
<dbReference type="GO" id="GO:0046872">
    <property type="term" value="F:metal ion binding"/>
    <property type="evidence" value="ECO:0007669"/>
    <property type="project" value="UniProtKB-KW"/>
</dbReference>
<dbReference type="PANTHER" id="PTHR10371:SF3">
    <property type="entry name" value="NADH DEHYDROGENASE [UBIQUINONE] FLAVOPROTEIN 2, MITOCHONDRIAL"/>
    <property type="match status" value="1"/>
</dbReference>
<dbReference type="NCBIfam" id="TIGR01958">
    <property type="entry name" value="nuoE_fam"/>
    <property type="match status" value="1"/>
</dbReference>
<evidence type="ECO:0000256" key="1">
    <source>
        <dbReference type="ARBA" id="ARBA00010643"/>
    </source>
</evidence>
<dbReference type="GO" id="GO:0031967">
    <property type="term" value="C:organelle envelope"/>
    <property type="evidence" value="ECO:0007669"/>
    <property type="project" value="UniProtKB-ARBA"/>
</dbReference>
<dbReference type="EC" id="1.6.5.11" evidence="10"/>
<dbReference type="InterPro" id="IPR036249">
    <property type="entry name" value="Thioredoxin-like_sf"/>
</dbReference>
<dbReference type="Gene3D" id="3.40.30.10">
    <property type="entry name" value="Glutaredoxin"/>
    <property type="match status" value="1"/>
</dbReference>
<reference evidence="10" key="2">
    <citation type="journal article" date="2021" name="Microbiome">
        <title>Successional dynamics and alternative stable states in a saline activated sludge microbial community over 9 years.</title>
        <authorList>
            <person name="Wang Y."/>
            <person name="Ye J."/>
            <person name="Ju F."/>
            <person name="Liu L."/>
            <person name="Boyd J.A."/>
            <person name="Deng Y."/>
            <person name="Parks D.H."/>
            <person name="Jiang X."/>
            <person name="Yin X."/>
            <person name="Woodcroft B.J."/>
            <person name="Tyson G.W."/>
            <person name="Hugenholtz P."/>
            <person name="Polz M.F."/>
            <person name="Zhang T."/>
        </authorList>
    </citation>
    <scope>NUCLEOTIDE SEQUENCE</scope>
    <source>
        <strain evidence="10">HKST-UBA01</strain>
    </source>
</reference>
<dbReference type="GO" id="GO:0031090">
    <property type="term" value="C:organelle membrane"/>
    <property type="evidence" value="ECO:0007669"/>
    <property type="project" value="UniProtKB-ARBA"/>
</dbReference>
<dbReference type="InterPro" id="IPR041921">
    <property type="entry name" value="NuoE_N"/>
</dbReference>
<evidence type="ECO:0000256" key="8">
    <source>
        <dbReference type="ARBA" id="ARBA00034078"/>
    </source>
</evidence>